<keyword evidence="4" id="KW-1185">Reference proteome</keyword>
<dbReference type="InterPro" id="IPR002656">
    <property type="entry name" value="Acyl_transf_3_dom"/>
</dbReference>
<keyword evidence="1" id="KW-1133">Transmembrane helix</keyword>
<feature type="transmembrane region" description="Helical" evidence="1">
    <location>
        <begin position="290"/>
        <end position="311"/>
    </location>
</feature>
<protein>
    <submittedName>
        <fullName evidence="3">Acyltransferase</fullName>
    </submittedName>
</protein>
<dbReference type="RefSeq" id="WP_220110650.1">
    <property type="nucleotide sequence ID" value="NZ_JAHZST010000012.1"/>
</dbReference>
<dbReference type="GO" id="GO:0016746">
    <property type="term" value="F:acyltransferase activity"/>
    <property type="evidence" value="ECO:0007669"/>
    <property type="project" value="UniProtKB-KW"/>
</dbReference>
<organism evidence="3 4">
    <name type="scientific">Shewanella nanhaiensis</name>
    <dbReference type="NCBI Taxonomy" id="2864872"/>
    <lineage>
        <taxon>Bacteria</taxon>
        <taxon>Pseudomonadati</taxon>
        <taxon>Pseudomonadota</taxon>
        <taxon>Gammaproteobacteria</taxon>
        <taxon>Alteromonadales</taxon>
        <taxon>Shewanellaceae</taxon>
        <taxon>Shewanella</taxon>
    </lineage>
</organism>
<dbReference type="EMBL" id="JAHZST010000012">
    <property type="protein sequence ID" value="MBW8185210.1"/>
    <property type="molecule type" value="Genomic_DNA"/>
</dbReference>
<feature type="transmembrane region" description="Helical" evidence="1">
    <location>
        <begin position="267"/>
        <end position="284"/>
    </location>
</feature>
<proteinExistence type="predicted"/>
<feature type="transmembrane region" description="Helical" evidence="1">
    <location>
        <begin position="136"/>
        <end position="155"/>
    </location>
</feature>
<evidence type="ECO:0000313" key="3">
    <source>
        <dbReference type="EMBL" id="MBW8185210.1"/>
    </source>
</evidence>
<keyword evidence="3" id="KW-0012">Acyltransferase</keyword>
<feature type="transmembrane region" description="Helical" evidence="1">
    <location>
        <begin position="7"/>
        <end position="27"/>
    </location>
</feature>
<feature type="transmembrane region" description="Helical" evidence="1">
    <location>
        <begin position="215"/>
        <end position="232"/>
    </location>
</feature>
<keyword evidence="1" id="KW-0472">Membrane</keyword>
<sequence>MINNFDILRFYLALAVVWHHFIFLLGFPPLTSIFNVFDPETAVRAFFVISGALIWESAKNTPSKRVFFYKRFFRIFPAYITVLIISVIISLVLFDADLVSVSKYFFWNATTLNFMQPCIGDVYDTHLLCAQNGSLWTIKIEVAYYLLVLVIFYIFSNFSSRLYFLLGMLSFLLHILFVNFGLFELSLSLKNQLPFLLFYFYLGSYFNPIFKRMDVRANLILFLICSLLYYFSELFYPLFVVSFVFFVVYGLPLYFNINKYGDVSYGLYIYHFPIIQLFISLGVYTSMSHYGAAFFTIFVVCVISYLSWHLIERPSLEFAKRLNKGSKSNAVNRSRIN</sequence>
<dbReference type="InterPro" id="IPR050879">
    <property type="entry name" value="Acyltransferase_3"/>
</dbReference>
<name>A0ABS7E6C7_9GAMM</name>
<dbReference type="Pfam" id="PF01757">
    <property type="entry name" value="Acyl_transf_3"/>
    <property type="match status" value="1"/>
</dbReference>
<dbReference type="Proteomes" id="UP001195963">
    <property type="component" value="Unassembled WGS sequence"/>
</dbReference>
<evidence type="ECO:0000313" key="4">
    <source>
        <dbReference type="Proteomes" id="UP001195963"/>
    </source>
</evidence>
<evidence type="ECO:0000256" key="1">
    <source>
        <dbReference type="SAM" id="Phobius"/>
    </source>
</evidence>
<reference evidence="3 4" key="1">
    <citation type="submission" date="2021-07" db="EMBL/GenBank/DDBJ databases">
        <title>Shewanella sp. nov, isolated from SCS.</title>
        <authorList>
            <person name="Cao W.R."/>
        </authorList>
    </citation>
    <scope>NUCLEOTIDE SEQUENCE [LARGE SCALE GENOMIC DNA]</scope>
    <source>
        <strain evidence="3 4">NR704-98</strain>
    </source>
</reference>
<keyword evidence="1" id="KW-0812">Transmembrane</keyword>
<feature type="domain" description="Acyltransferase 3" evidence="2">
    <location>
        <begin position="3"/>
        <end position="305"/>
    </location>
</feature>
<dbReference type="PANTHER" id="PTHR23028:SF53">
    <property type="entry name" value="ACYL_TRANSF_3 DOMAIN-CONTAINING PROTEIN"/>
    <property type="match status" value="1"/>
</dbReference>
<keyword evidence="3" id="KW-0808">Transferase</keyword>
<feature type="transmembrane region" description="Helical" evidence="1">
    <location>
        <begin position="238"/>
        <end position="255"/>
    </location>
</feature>
<evidence type="ECO:0000259" key="2">
    <source>
        <dbReference type="Pfam" id="PF01757"/>
    </source>
</evidence>
<feature type="transmembrane region" description="Helical" evidence="1">
    <location>
        <begin position="162"/>
        <end position="181"/>
    </location>
</feature>
<accession>A0ABS7E6C7</accession>
<feature type="transmembrane region" description="Helical" evidence="1">
    <location>
        <begin position="193"/>
        <end position="210"/>
    </location>
</feature>
<comment type="caution">
    <text evidence="3">The sequence shown here is derived from an EMBL/GenBank/DDBJ whole genome shotgun (WGS) entry which is preliminary data.</text>
</comment>
<dbReference type="PANTHER" id="PTHR23028">
    <property type="entry name" value="ACETYLTRANSFERASE"/>
    <property type="match status" value="1"/>
</dbReference>
<gene>
    <name evidence="3" type="ORF">K0625_16235</name>
</gene>
<feature type="transmembrane region" description="Helical" evidence="1">
    <location>
        <begin position="76"/>
        <end position="94"/>
    </location>
</feature>